<evidence type="ECO:0000313" key="11">
    <source>
        <dbReference type="EMBL" id="OFC72356.1"/>
    </source>
</evidence>
<comment type="similarity">
    <text evidence="2 7">Belongs to the MscS (TC 1.A.23) family.</text>
</comment>
<keyword evidence="3" id="KW-1003">Cell membrane</keyword>
<proteinExistence type="inferred from homology"/>
<comment type="subcellular location">
    <subcellularLocation>
        <location evidence="7">Cell inner membrane</location>
        <topology evidence="7">Multi-pass membrane protein</topology>
    </subcellularLocation>
    <subcellularLocation>
        <location evidence="1">Cell membrane</location>
        <topology evidence="1">Multi-pass membrane protein</topology>
    </subcellularLocation>
</comment>
<dbReference type="InterPro" id="IPR049278">
    <property type="entry name" value="MS_channel_C"/>
</dbReference>
<keyword evidence="12" id="KW-1185">Reference proteome</keyword>
<evidence type="ECO:0000259" key="10">
    <source>
        <dbReference type="Pfam" id="PF21088"/>
    </source>
</evidence>
<dbReference type="InterPro" id="IPR045275">
    <property type="entry name" value="MscS_archaea/bacteria_type"/>
</dbReference>
<dbReference type="Proteomes" id="UP000175691">
    <property type="component" value="Unassembled WGS sequence"/>
</dbReference>
<dbReference type="SUPFAM" id="SSF82861">
    <property type="entry name" value="Mechanosensitive channel protein MscS (YggB), transmembrane region"/>
    <property type="match status" value="1"/>
</dbReference>
<dbReference type="InterPro" id="IPR023408">
    <property type="entry name" value="MscS_beta-dom_sf"/>
</dbReference>
<keyword evidence="5 7" id="KW-1133">Transmembrane helix</keyword>
<keyword evidence="6 7" id="KW-0472">Membrane</keyword>
<dbReference type="SUPFAM" id="SSF50182">
    <property type="entry name" value="Sm-like ribonucleoproteins"/>
    <property type="match status" value="1"/>
</dbReference>
<dbReference type="GO" id="GO:0005886">
    <property type="term" value="C:plasma membrane"/>
    <property type="evidence" value="ECO:0007669"/>
    <property type="project" value="UniProtKB-SubCell"/>
</dbReference>
<dbReference type="InterPro" id="IPR011014">
    <property type="entry name" value="MscS_channel_TM-2"/>
</dbReference>
<comment type="function">
    <text evidence="7">Mechanosensitive channel that participates in the regulation of osmotic pressure changes within the cell, opening in response to stretch forces in the membrane lipid bilayer, without the need for other proteins. Contributes to normal resistance to hypoosmotic shock. Forms an ion channel of 1.0 nanosiemens conductance with a slight preference for anions.</text>
</comment>
<feature type="domain" description="Mechanosensitive ion channel MscS C-terminal" evidence="9">
    <location>
        <begin position="254"/>
        <end position="339"/>
    </location>
</feature>
<dbReference type="InterPro" id="IPR006685">
    <property type="entry name" value="MscS_channel_2nd"/>
</dbReference>
<dbReference type="PANTHER" id="PTHR30221">
    <property type="entry name" value="SMALL-CONDUCTANCE MECHANOSENSITIVE CHANNEL"/>
    <property type="match status" value="1"/>
</dbReference>
<feature type="domain" description="Mechanosensitive ion channel MscS" evidence="8">
    <location>
        <begin position="179"/>
        <end position="243"/>
    </location>
</feature>
<feature type="transmembrane region" description="Helical" evidence="7">
    <location>
        <begin position="53"/>
        <end position="78"/>
    </location>
</feature>
<comment type="subunit">
    <text evidence="7">Homoheptamer.</text>
</comment>
<dbReference type="InterPro" id="IPR011066">
    <property type="entry name" value="MscS_channel_C_sf"/>
</dbReference>
<dbReference type="Pfam" id="PF21082">
    <property type="entry name" value="MS_channel_3rd"/>
    <property type="match status" value="1"/>
</dbReference>
<dbReference type="Pfam" id="PF00924">
    <property type="entry name" value="MS_channel_2nd"/>
    <property type="match status" value="1"/>
</dbReference>
<evidence type="ECO:0000256" key="2">
    <source>
        <dbReference type="ARBA" id="ARBA00008017"/>
    </source>
</evidence>
<dbReference type="EMBL" id="MDHN01000005">
    <property type="protein sequence ID" value="OFC72356.1"/>
    <property type="molecule type" value="Genomic_DNA"/>
</dbReference>
<keyword evidence="7" id="KW-0407">Ion channel</keyword>
<dbReference type="Pfam" id="PF21088">
    <property type="entry name" value="MS_channel_1st"/>
    <property type="match status" value="1"/>
</dbReference>
<evidence type="ECO:0000259" key="9">
    <source>
        <dbReference type="Pfam" id="PF21082"/>
    </source>
</evidence>
<dbReference type="Gene3D" id="2.30.30.60">
    <property type="match status" value="1"/>
</dbReference>
<dbReference type="STRING" id="1656094.BFC18_03630"/>
<name>A0A1E7ZFT3_9ALTE</name>
<dbReference type="Gene3D" id="3.30.70.100">
    <property type="match status" value="1"/>
</dbReference>
<feature type="transmembrane region" description="Helical" evidence="7">
    <location>
        <begin position="90"/>
        <end position="108"/>
    </location>
</feature>
<sequence length="371" mass="41800">MTIPAFLKTQEAITLGIILAVIVSLFIAKRIILVRLKQKARSESSSMAGIYRILVLSLDAPLTLFIFLVMVVLGKFLLEWLSIINDRTELIIEHVVKAGVILTFFLFFERFFTYSLRRYQNESTLVKNTSSIAGGAMRAILASLAILVILSTMGVSITPIIASLGITSLAVALALQPTLENFFSGIQLIIDKPIRVGDFIELDSGEQGFVEKIGWRSTWVRMLPNNIVIMPNSKLSNSKLINYYYPERELSVPVEVGVHYSSDLELVEKVCLEVAEYTLHNHEYGVPTYEPFVLFHTFDNSSINLTVMLRTREYFNRFFIKSAFMKMLKKRFDEEGIVIPFPITAINVDQEDAANILASSKAKAVVRAQKN</sequence>
<dbReference type="RefSeq" id="WP_070123582.1">
    <property type="nucleotide sequence ID" value="NZ_MDHN01000005.1"/>
</dbReference>
<dbReference type="InterPro" id="IPR049142">
    <property type="entry name" value="MS_channel_1st"/>
</dbReference>
<dbReference type="OrthoDB" id="9799209at2"/>
<feature type="domain" description="Mechanosensitive ion channel transmembrane helices 2/3" evidence="10">
    <location>
        <begin position="139"/>
        <end position="176"/>
    </location>
</feature>
<accession>A0A1E7ZFT3</accession>
<dbReference type="SUPFAM" id="SSF82689">
    <property type="entry name" value="Mechanosensitive channel protein MscS (YggB), C-terminal domain"/>
    <property type="match status" value="1"/>
</dbReference>
<keyword evidence="7" id="KW-0997">Cell inner membrane</keyword>
<evidence type="ECO:0000256" key="5">
    <source>
        <dbReference type="ARBA" id="ARBA00022989"/>
    </source>
</evidence>
<evidence type="ECO:0000313" key="12">
    <source>
        <dbReference type="Proteomes" id="UP000175691"/>
    </source>
</evidence>
<evidence type="ECO:0000256" key="4">
    <source>
        <dbReference type="ARBA" id="ARBA00022692"/>
    </source>
</evidence>
<protein>
    <recommendedName>
        <fullName evidence="7">Small-conductance mechanosensitive channel</fullName>
    </recommendedName>
</protein>
<evidence type="ECO:0000259" key="8">
    <source>
        <dbReference type="Pfam" id="PF00924"/>
    </source>
</evidence>
<comment type="caution">
    <text evidence="7">Lacks conserved residue(s) required for the propagation of feature annotation.</text>
</comment>
<evidence type="ECO:0000256" key="1">
    <source>
        <dbReference type="ARBA" id="ARBA00004651"/>
    </source>
</evidence>
<dbReference type="PANTHER" id="PTHR30221:SF1">
    <property type="entry name" value="SMALL-CONDUCTANCE MECHANOSENSITIVE CHANNEL"/>
    <property type="match status" value="1"/>
</dbReference>
<organism evidence="11 12">
    <name type="scientific">Alteromonas confluentis</name>
    <dbReference type="NCBI Taxonomy" id="1656094"/>
    <lineage>
        <taxon>Bacteria</taxon>
        <taxon>Pseudomonadati</taxon>
        <taxon>Pseudomonadota</taxon>
        <taxon>Gammaproteobacteria</taxon>
        <taxon>Alteromonadales</taxon>
        <taxon>Alteromonadaceae</taxon>
        <taxon>Alteromonas/Salinimonas group</taxon>
        <taxon>Alteromonas</taxon>
    </lineage>
</organism>
<evidence type="ECO:0000256" key="6">
    <source>
        <dbReference type="ARBA" id="ARBA00023136"/>
    </source>
</evidence>
<feature type="transmembrane region" description="Helical" evidence="7">
    <location>
        <begin position="12"/>
        <end position="32"/>
    </location>
</feature>
<gene>
    <name evidence="11" type="ORF">BFC18_03630</name>
</gene>
<keyword evidence="4 7" id="KW-0812">Transmembrane</keyword>
<keyword evidence="7" id="KW-0406">Ion transport</keyword>
<dbReference type="InterPro" id="IPR010920">
    <property type="entry name" value="LSM_dom_sf"/>
</dbReference>
<dbReference type="GO" id="GO:0008381">
    <property type="term" value="F:mechanosensitive monoatomic ion channel activity"/>
    <property type="evidence" value="ECO:0007669"/>
    <property type="project" value="InterPro"/>
</dbReference>
<evidence type="ECO:0000256" key="3">
    <source>
        <dbReference type="ARBA" id="ARBA00022475"/>
    </source>
</evidence>
<keyword evidence="7" id="KW-0813">Transport</keyword>
<reference evidence="11 12" key="1">
    <citation type="submission" date="2016-08" db="EMBL/GenBank/DDBJ databases">
        <authorList>
            <person name="Seilhamer J.J."/>
        </authorList>
    </citation>
    <scope>NUCLEOTIDE SEQUENCE [LARGE SCALE GENOMIC DNA]</scope>
    <source>
        <strain evidence="11 12">KCTC 42603</strain>
    </source>
</reference>
<comment type="caution">
    <text evidence="11">The sequence shown here is derived from an EMBL/GenBank/DDBJ whole genome shotgun (WGS) entry which is preliminary data.</text>
</comment>
<dbReference type="AlphaFoldDB" id="A0A1E7ZFT3"/>
<evidence type="ECO:0000256" key="7">
    <source>
        <dbReference type="RuleBase" id="RU369025"/>
    </source>
</evidence>
<dbReference type="Gene3D" id="1.10.287.1260">
    <property type="match status" value="1"/>
</dbReference>